<evidence type="ECO:0000313" key="4">
    <source>
        <dbReference type="EMBL" id="SPF68656.1"/>
    </source>
</evidence>
<dbReference type="Proteomes" id="UP000265962">
    <property type="component" value="Unassembled WGS sequence"/>
</dbReference>
<dbReference type="GO" id="GO:0005829">
    <property type="term" value="C:cytosol"/>
    <property type="evidence" value="ECO:0007669"/>
    <property type="project" value="TreeGrafter"/>
</dbReference>
<organism evidence="4 5">
    <name type="scientific">Propionibacterium ruminifibrarum</name>
    <dbReference type="NCBI Taxonomy" id="1962131"/>
    <lineage>
        <taxon>Bacteria</taxon>
        <taxon>Bacillati</taxon>
        <taxon>Actinomycetota</taxon>
        <taxon>Actinomycetes</taxon>
        <taxon>Propionibacteriales</taxon>
        <taxon>Propionibacteriaceae</taxon>
        <taxon>Propionibacterium</taxon>
    </lineage>
</organism>
<evidence type="ECO:0000256" key="1">
    <source>
        <dbReference type="ARBA" id="ARBA00010990"/>
    </source>
</evidence>
<dbReference type="SUPFAM" id="SSF56214">
    <property type="entry name" value="4'-phosphopantetheinyl transferase"/>
    <property type="match status" value="2"/>
</dbReference>
<dbReference type="InterPro" id="IPR037143">
    <property type="entry name" value="4-PPantetheinyl_Trfase_dom_sf"/>
</dbReference>
<keyword evidence="2 4" id="KW-0808">Transferase</keyword>
<sequence length="243" mass="26328">MSDVGQWPDDSFGALTLARPLAVLTWSRPLAHWRRDIPPDLLTAADHQRLGRLRREQDRSRYATARALLHRAGLIAADLGLAPPGTTVRLLTSGSDHGTGRPVPDLPGWQVSISHDNTVVVVLSQATVGVDTQGLGSAGTIRELDSVFTATERAWLAAHPRDADALRLWTAKEALLKARGTGFLSDPRRPENDTLQWPGVQLAHWRPLPDAVAALAVLDDEPVGWPRGWSVFGGRDPGTARPA</sequence>
<dbReference type="Gene3D" id="3.90.470.20">
    <property type="entry name" value="4'-phosphopantetheinyl transferase domain"/>
    <property type="match status" value="2"/>
</dbReference>
<dbReference type="InterPro" id="IPR008278">
    <property type="entry name" value="4-PPantetheinyl_Trfase_dom"/>
</dbReference>
<evidence type="ECO:0000256" key="2">
    <source>
        <dbReference type="ARBA" id="ARBA00022679"/>
    </source>
</evidence>
<keyword evidence="5" id="KW-1185">Reference proteome</keyword>
<dbReference type="GO" id="GO:0008897">
    <property type="term" value="F:holo-[acyl-carrier-protein] synthase activity"/>
    <property type="evidence" value="ECO:0007669"/>
    <property type="project" value="UniProtKB-EC"/>
</dbReference>
<dbReference type="EMBL" id="OMOH01000005">
    <property type="protein sequence ID" value="SPF68656.1"/>
    <property type="molecule type" value="Genomic_DNA"/>
</dbReference>
<dbReference type="GO" id="GO:0019878">
    <property type="term" value="P:lysine biosynthetic process via aminoadipic acid"/>
    <property type="evidence" value="ECO:0007669"/>
    <property type="project" value="TreeGrafter"/>
</dbReference>
<protein>
    <submittedName>
        <fullName evidence="4">Holo-[acyl-carrier-protein] synthase</fullName>
        <ecNumber evidence="4">2.7.8.7</ecNumber>
    </submittedName>
</protein>
<dbReference type="OrthoDB" id="3732807at2"/>
<evidence type="ECO:0000259" key="3">
    <source>
        <dbReference type="Pfam" id="PF01648"/>
    </source>
</evidence>
<dbReference type="EC" id="2.7.8.7" evidence="4"/>
<accession>A0A375I1F4</accession>
<name>A0A375I1F4_9ACTN</name>
<feature type="domain" description="4'-phosphopantetheinyl transferase" evidence="3">
    <location>
        <begin position="128"/>
        <end position="202"/>
    </location>
</feature>
<proteinExistence type="inferred from homology"/>
<dbReference type="AlphaFoldDB" id="A0A375I1F4"/>
<dbReference type="GO" id="GO:0000287">
    <property type="term" value="F:magnesium ion binding"/>
    <property type="evidence" value="ECO:0007669"/>
    <property type="project" value="InterPro"/>
</dbReference>
<dbReference type="PANTHER" id="PTHR12215">
    <property type="entry name" value="PHOSPHOPANTETHEINE TRANSFERASE"/>
    <property type="match status" value="1"/>
</dbReference>
<evidence type="ECO:0000313" key="5">
    <source>
        <dbReference type="Proteomes" id="UP000265962"/>
    </source>
</evidence>
<gene>
    <name evidence="4" type="ORF">PROPJV5_1638</name>
</gene>
<dbReference type="PANTHER" id="PTHR12215:SF10">
    <property type="entry name" value="L-AMINOADIPATE-SEMIALDEHYDE DEHYDROGENASE-PHOSPHOPANTETHEINYL TRANSFERASE"/>
    <property type="match status" value="1"/>
</dbReference>
<dbReference type="RefSeq" id="WP_119715798.1">
    <property type="nucleotide sequence ID" value="NZ_OMOH01000005.1"/>
</dbReference>
<dbReference type="Pfam" id="PF01648">
    <property type="entry name" value="ACPS"/>
    <property type="match status" value="1"/>
</dbReference>
<comment type="similarity">
    <text evidence="1">Belongs to the P-Pant transferase superfamily. Gsp/Sfp/HetI/AcpT family.</text>
</comment>
<reference evidence="5" key="1">
    <citation type="submission" date="2018-02" db="EMBL/GenBank/DDBJ databases">
        <authorList>
            <person name="Hornung B."/>
        </authorList>
    </citation>
    <scope>NUCLEOTIDE SEQUENCE [LARGE SCALE GENOMIC DNA]</scope>
</reference>
<dbReference type="InterPro" id="IPR050559">
    <property type="entry name" value="P-Pant_transferase_sf"/>
</dbReference>